<dbReference type="AlphaFoldDB" id="A0A9D2UH88"/>
<accession>A0A9D2UH88</accession>
<sequence>MMTKPKPGTHSICLKMPMFDNPPFLRGLYTCFDYNYNPIARRILLVKLSAGTSRDEFMDIAGALRPVASLDERERAYYDYTCGRGDVIRMGDIPSPTMSDDDLAAEKELLAH</sequence>
<reference evidence="1" key="2">
    <citation type="submission" date="2021-04" db="EMBL/GenBank/DDBJ databases">
        <authorList>
            <person name="Gilroy R."/>
        </authorList>
    </citation>
    <scope>NUCLEOTIDE SEQUENCE</scope>
    <source>
        <strain evidence="1">MalCec1-1739</strain>
    </source>
</reference>
<evidence type="ECO:0000313" key="1">
    <source>
        <dbReference type="EMBL" id="HJD52336.1"/>
    </source>
</evidence>
<dbReference type="EMBL" id="DWUP01000023">
    <property type="protein sequence ID" value="HJD52336.1"/>
    <property type="molecule type" value="Genomic_DNA"/>
</dbReference>
<comment type="caution">
    <text evidence="1">The sequence shown here is derived from an EMBL/GenBank/DDBJ whole genome shotgun (WGS) entry which is preliminary data.</text>
</comment>
<proteinExistence type="predicted"/>
<organism evidence="1 2">
    <name type="scientific">Candidatus Avibacteroides avistercoris</name>
    <dbReference type="NCBI Taxonomy" id="2840690"/>
    <lineage>
        <taxon>Bacteria</taxon>
        <taxon>Pseudomonadati</taxon>
        <taxon>Bacteroidota</taxon>
        <taxon>Bacteroidia</taxon>
        <taxon>Bacteroidales</taxon>
        <taxon>Bacteroidaceae</taxon>
        <taxon>Bacteroidaceae incertae sedis</taxon>
        <taxon>Candidatus Avibacteroides</taxon>
    </lineage>
</organism>
<gene>
    <name evidence="1" type="ORF">IAA93_01205</name>
</gene>
<name>A0A9D2UH88_9BACT</name>
<protein>
    <submittedName>
        <fullName evidence="1">Uncharacterized protein</fullName>
    </submittedName>
</protein>
<evidence type="ECO:0000313" key="2">
    <source>
        <dbReference type="Proteomes" id="UP000787625"/>
    </source>
</evidence>
<reference evidence="1" key="1">
    <citation type="journal article" date="2021" name="PeerJ">
        <title>Extensive microbial diversity within the chicken gut microbiome revealed by metagenomics and culture.</title>
        <authorList>
            <person name="Gilroy R."/>
            <person name="Ravi A."/>
            <person name="Getino M."/>
            <person name="Pursley I."/>
            <person name="Horton D.L."/>
            <person name="Alikhan N.F."/>
            <person name="Baker D."/>
            <person name="Gharbi K."/>
            <person name="Hall N."/>
            <person name="Watson M."/>
            <person name="Adriaenssens E.M."/>
            <person name="Foster-Nyarko E."/>
            <person name="Jarju S."/>
            <person name="Secka A."/>
            <person name="Antonio M."/>
            <person name="Oren A."/>
            <person name="Chaudhuri R.R."/>
            <person name="La Ragione R."/>
            <person name="Hildebrand F."/>
            <person name="Pallen M.J."/>
        </authorList>
    </citation>
    <scope>NUCLEOTIDE SEQUENCE</scope>
    <source>
        <strain evidence="1">MalCec1-1739</strain>
    </source>
</reference>
<dbReference type="Proteomes" id="UP000787625">
    <property type="component" value="Unassembled WGS sequence"/>
</dbReference>